<evidence type="ECO:0000256" key="15">
    <source>
        <dbReference type="RuleBase" id="RU004951"/>
    </source>
</evidence>
<dbReference type="EMBL" id="KX118661">
    <property type="protein sequence ID" value="ANN11832.1"/>
    <property type="molecule type" value="mRNA"/>
</dbReference>
<comment type="subcellular location">
    <subcellularLocation>
        <location evidence="1 15">Membrane</location>
        <topology evidence="1 15">Multi-pass membrane protein</topology>
    </subcellularLocation>
</comment>
<evidence type="ECO:0000313" key="18">
    <source>
        <dbReference type="EMBL" id="APY20578.1"/>
    </source>
</evidence>
<dbReference type="GO" id="GO:0009881">
    <property type="term" value="F:photoreceptor activity"/>
    <property type="evidence" value="ECO:0007669"/>
    <property type="project" value="UniProtKB-KW"/>
</dbReference>
<evidence type="ECO:0000256" key="9">
    <source>
        <dbReference type="ARBA" id="ARBA00023136"/>
    </source>
</evidence>
<evidence type="ECO:0000313" key="17">
    <source>
        <dbReference type="EMBL" id="ANN11832.1"/>
    </source>
</evidence>
<dbReference type="CDD" id="cd15079">
    <property type="entry name" value="7tmA_photoreceptors_insect"/>
    <property type="match status" value="1"/>
</dbReference>
<reference evidence="17" key="1">
    <citation type="journal article" date="2016" name="BMC Evol. Biol.">
        <title>A cure for the blues: opsin duplication and subfunctionalization for short-wavelength sensitivity in jewel beetles (Coleoptera: Buprestidae).</title>
        <authorList>
            <person name="Lord N.P."/>
            <person name="Plimpton R.L."/>
            <person name="Sharkey C.R."/>
            <person name="Suvorov A."/>
            <person name="Lelito J.P."/>
            <person name="Willardson B.M."/>
            <person name="Bybee S.M."/>
        </authorList>
    </citation>
    <scope>NUCLEOTIDE SEQUENCE</scope>
</reference>
<feature type="transmembrane region" description="Helical" evidence="15">
    <location>
        <begin position="121"/>
        <end position="151"/>
    </location>
</feature>
<keyword evidence="9 15" id="KW-0472">Membrane</keyword>
<keyword evidence="3 15" id="KW-0716">Sensory transduction</keyword>
<comment type="similarity">
    <text evidence="15">Belongs to the G-protein coupled receptor 1 family. Opsin subfamily.</text>
</comment>
<organism evidence="17">
    <name type="scientific">Chrysochroa saundersii tonkinensis</name>
    <dbReference type="NCBI Taxonomy" id="1853722"/>
    <lineage>
        <taxon>Eukaryota</taxon>
        <taxon>Metazoa</taxon>
        <taxon>Ecdysozoa</taxon>
        <taxon>Arthropoda</taxon>
        <taxon>Hexapoda</taxon>
        <taxon>Insecta</taxon>
        <taxon>Pterygota</taxon>
        <taxon>Neoptera</taxon>
        <taxon>Endopterygota</taxon>
        <taxon>Coleoptera</taxon>
        <taxon>Polyphaga</taxon>
        <taxon>Elateriformia</taxon>
        <taxon>Buprestoidea</taxon>
        <taxon>Buprestidae</taxon>
        <taxon>Chalcophorinae</taxon>
        <taxon>Chrysochroa</taxon>
    </lineage>
</organism>
<dbReference type="PROSITE" id="PS50262">
    <property type="entry name" value="G_PROTEIN_RECEP_F1_2"/>
    <property type="match status" value="1"/>
</dbReference>
<keyword evidence="14" id="KW-0844">Vision</keyword>
<evidence type="ECO:0000256" key="5">
    <source>
        <dbReference type="ARBA" id="ARBA00022925"/>
    </source>
</evidence>
<dbReference type="InterPro" id="IPR027430">
    <property type="entry name" value="Retinal_BS"/>
</dbReference>
<evidence type="ECO:0000256" key="4">
    <source>
        <dbReference type="ARBA" id="ARBA00022692"/>
    </source>
</evidence>
<proteinExistence type="evidence at transcript level"/>
<keyword evidence="5 15" id="KW-0681">Retinal protein</keyword>
<dbReference type="SUPFAM" id="SSF81321">
    <property type="entry name" value="Family A G protein-coupled receptor-like"/>
    <property type="match status" value="1"/>
</dbReference>
<evidence type="ECO:0000256" key="2">
    <source>
        <dbReference type="ARBA" id="ARBA00022543"/>
    </source>
</evidence>
<evidence type="ECO:0000256" key="1">
    <source>
        <dbReference type="ARBA" id="ARBA00004141"/>
    </source>
</evidence>
<evidence type="ECO:0000256" key="14">
    <source>
        <dbReference type="ARBA" id="ARBA00023305"/>
    </source>
</evidence>
<evidence type="ECO:0000256" key="13">
    <source>
        <dbReference type="ARBA" id="ARBA00023224"/>
    </source>
</evidence>
<dbReference type="FunFam" id="1.20.1070.10:FF:000044">
    <property type="entry name" value="Opsin, ultraviolet-sensitive"/>
    <property type="match status" value="1"/>
</dbReference>
<reference evidence="18" key="2">
    <citation type="journal article" date="2017" name="Sci. Rep.">
        <title>Overcoming the loss of blue sensitivity through opsin duplication in the largest animal group, beetles.</title>
        <authorList>
            <person name="Sharkey C.R."/>
            <person name="Fujimoto M.S."/>
            <person name="Lord N.P."/>
            <person name="Shin S."/>
            <person name="McKenna D.D."/>
            <person name="Suvorov A."/>
            <person name="Martin G.J."/>
            <person name="Bybee S.M."/>
        </authorList>
    </citation>
    <scope>NUCLEOTIDE SEQUENCE</scope>
</reference>
<dbReference type="GO" id="GO:0007601">
    <property type="term" value="P:visual perception"/>
    <property type="evidence" value="ECO:0007669"/>
    <property type="project" value="UniProtKB-KW"/>
</dbReference>
<dbReference type="AlphaFoldDB" id="A0A193BIV8"/>
<feature type="transmembrane region" description="Helical" evidence="15">
    <location>
        <begin position="220"/>
        <end position="243"/>
    </location>
</feature>
<keyword evidence="8 15" id="KW-0297">G-protein coupled receptor</keyword>
<dbReference type="PANTHER" id="PTHR24240">
    <property type="entry name" value="OPSIN"/>
    <property type="match status" value="1"/>
</dbReference>
<keyword evidence="6 15" id="KW-1133">Transmembrane helix</keyword>
<feature type="transmembrane region" description="Helical" evidence="15">
    <location>
        <begin position="53"/>
        <end position="80"/>
    </location>
</feature>
<dbReference type="Pfam" id="PF00001">
    <property type="entry name" value="7tm_1"/>
    <property type="match status" value="1"/>
</dbReference>
<evidence type="ECO:0000256" key="7">
    <source>
        <dbReference type="ARBA" id="ARBA00022991"/>
    </source>
</evidence>
<feature type="transmembrane region" description="Helical" evidence="15">
    <location>
        <begin position="92"/>
        <end position="109"/>
    </location>
</feature>
<evidence type="ECO:0000256" key="12">
    <source>
        <dbReference type="ARBA" id="ARBA00023180"/>
    </source>
</evidence>
<feature type="domain" description="G-protein coupled receptors family 1 profile" evidence="16">
    <location>
        <begin position="72"/>
        <end position="334"/>
    </location>
</feature>
<dbReference type="InterPro" id="IPR001391">
    <property type="entry name" value="Opsin_lateye"/>
</dbReference>
<keyword evidence="4 15" id="KW-0812">Transmembrane</keyword>
<dbReference type="Gene3D" id="1.20.1070.10">
    <property type="entry name" value="Rhodopsin 7-helix transmembrane proteins"/>
    <property type="match status" value="1"/>
</dbReference>
<keyword evidence="10" id="KW-1015">Disulfide bond</keyword>
<dbReference type="PROSITE" id="PS00238">
    <property type="entry name" value="OPSIN"/>
    <property type="match status" value="1"/>
</dbReference>
<dbReference type="EMBL" id="KY368270">
    <property type="protein sequence ID" value="APY20578.1"/>
    <property type="molecule type" value="mRNA"/>
</dbReference>
<name>A0A193BIV8_9COLE</name>
<keyword evidence="12" id="KW-0325">Glycoprotein</keyword>
<dbReference type="PRINTS" id="PR00238">
    <property type="entry name" value="OPSIN"/>
</dbReference>
<keyword evidence="13 15" id="KW-0807">Transducer</keyword>
<dbReference type="GO" id="GO:0016020">
    <property type="term" value="C:membrane"/>
    <property type="evidence" value="ECO:0007669"/>
    <property type="project" value="UniProtKB-SubCell"/>
</dbReference>
<protein>
    <submittedName>
        <fullName evidence="17">Long wavelength sensitive opsin 1</fullName>
    </submittedName>
</protein>
<gene>
    <name evidence="17" type="primary">lwop</name>
</gene>
<evidence type="ECO:0000259" key="16">
    <source>
        <dbReference type="PROSITE" id="PS50262"/>
    </source>
</evidence>
<keyword evidence="7 15" id="KW-0157">Chromophore</keyword>
<evidence type="ECO:0000256" key="6">
    <source>
        <dbReference type="ARBA" id="ARBA00022989"/>
    </source>
</evidence>
<evidence type="ECO:0000256" key="11">
    <source>
        <dbReference type="ARBA" id="ARBA00023170"/>
    </source>
</evidence>
<sequence>MSVVGEPSFVSWTAQRMATASFGGNMTVVDKALPDMVHLIHSHWYQYPPLNPLWLGIQGFTIATLACIAMLGNGMVIYIFSTTKSLRTPSNLMVINLAFSDFCMMFTMAPPMVINCYYQTWVFGPFFCTIYAVCGSTFGTASIWTMTCIAWDRYNVIVKGLSAKPLTMKGSLFQIFLVWASTLIWTLAPVLGWSRYAPEGNLTACGTDYLETNMATQTYVFTYTVFCYFLPLGVIIYAYWYIVQAVAVHERSMREQAKKMNVTTLRSGEQANTSVECKLAKVALMTISLWFMAWTPYAITNLAGIWRLADLNPLATIWSSVFAKANAVYNPIVYAISHPKYKQALYKKFPSLKCGGVPDDSASVASGVTNVDNEGKTASA</sequence>
<comment type="caution">
    <text evidence="15">Lacks conserved residue(s) required for the propagation of feature annotation.</text>
</comment>
<evidence type="ECO:0000256" key="8">
    <source>
        <dbReference type="ARBA" id="ARBA00023040"/>
    </source>
</evidence>
<dbReference type="PRINTS" id="PR00237">
    <property type="entry name" value="GPCRRHODOPSN"/>
</dbReference>
<dbReference type="InterPro" id="IPR017452">
    <property type="entry name" value="GPCR_Rhodpsn_7TM"/>
</dbReference>
<dbReference type="InterPro" id="IPR050125">
    <property type="entry name" value="GPCR_opsins"/>
</dbReference>
<dbReference type="InterPro" id="IPR000276">
    <property type="entry name" value="GPCR_Rhodpsn"/>
</dbReference>
<dbReference type="GO" id="GO:0007602">
    <property type="term" value="P:phototransduction"/>
    <property type="evidence" value="ECO:0007669"/>
    <property type="project" value="UniProtKB-KW"/>
</dbReference>
<accession>A0A193BIV8</accession>
<evidence type="ECO:0000256" key="3">
    <source>
        <dbReference type="ARBA" id="ARBA00022606"/>
    </source>
</evidence>
<evidence type="ECO:0000256" key="10">
    <source>
        <dbReference type="ARBA" id="ARBA00023157"/>
    </source>
</evidence>
<keyword evidence="2 15" id="KW-0600">Photoreceptor protein</keyword>
<dbReference type="GO" id="GO:0004930">
    <property type="term" value="F:G protein-coupled receptor activity"/>
    <property type="evidence" value="ECO:0007669"/>
    <property type="project" value="UniProtKB-KW"/>
</dbReference>
<dbReference type="PRINTS" id="PR00578">
    <property type="entry name" value="OPSINLTRLEYE"/>
</dbReference>
<dbReference type="PROSITE" id="PS00237">
    <property type="entry name" value="G_PROTEIN_RECEP_F1_1"/>
    <property type="match status" value="1"/>
</dbReference>
<feature type="transmembrane region" description="Helical" evidence="15">
    <location>
        <begin position="172"/>
        <end position="193"/>
    </location>
</feature>
<keyword evidence="11 15" id="KW-0675">Receptor</keyword>
<dbReference type="InterPro" id="IPR001760">
    <property type="entry name" value="Opsin"/>
</dbReference>